<proteinExistence type="predicted"/>
<sequence length="102" mass="11375">MLQFGIRWVRPCKAWGWTGSASPHNSVCVDRKLEMSGRGRVNRRVLPASPTSNREQPKQVNEFVDIATAIRESAAAMCESTLLGIERYSITVTVTILRLATE</sequence>
<keyword evidence="2" id="KW-1185">Reference proteome</keyword>
<evidence type="ECO:0000313" key="2">
    <source>
        <dbReference type="Proteomes" id="UP001341840"/>
    </source>
</evidence>
<accession>A0ABU6XPD3</accession>
<name>A0ABU6XPD3_9FABA</name>
<dbReference type="EMBL" id="JASCZI010212474">
    <property type="protein sequence ID" value="MED6199557.1"/>
    <property type="molecule type" value="Genomic_DNA"/>
</dbReference>
<reference evidence="1 2" key="1">
    <citation type="journal article" date="2023" name="Plants (Basel)">
        <title>Bridging the Gap: Combining Genomics and Transcriptomics Approaches to Understand Stylosanthes scabra, an Orphan Legume from the Brazilian Caatinga.</title>
        <authorList>
            <person name="Ferreira-Neto J.R.C."/>
            <person name="da Silva M.D."/>
            <person name="Binneck E."/>
            <person name="de Melo N.F."/>
            <person name="da Silva R.H."/>
            <person name="de Melo A.L.T.M."/>
            <person name="Pandolfi V."/>
            <person name="Bustamante F.O."/>
            <person name="Brasileiro-Vidal A.C."/>
            <person name="Benko-Iseppon A.M."/>
        </authorList>
    </citation>
    <scope>NUCLEOTIDE SEQUENCE [LARGE SCALE GENOMIC DNA]</scope>
    <source>
        <tissue evidence="1">Leaves</tissue>
    </source>
</reference>
<organism evidence="1 2">
    <name type="scientific">Stylosanthes scabra</name>
    <dbReference type="NCBI Taxonomy" id="79078"/>
    <lineage>
        <taxon>Eukaryota</taxon>
        <taxon>Viridiplantae</taxon>
        <taxon>Streptophyta</taxon>
        <taxon>Embryophyta</taxon>
        <taxon>Tracheophyta</taxon>
        <taxon>Spermatophyta</taxon>
        <taxon>Magnoliopsida</taxon>
        <taxon>eudicotyledons</taxon>
        <taxon>Gunneridae</taxon>
        <taxon>Pentapetalae</taxon>
        <taxon>rosids</taxon>
        <taxon>fabids</taxon>
        <taxon>Fabales</taxon>
        <taxon>Fabaceae</taxon>
        <taxon>Papilionoideae</taxon>
        <taxon>50 kb inversion clade</taxon>
        <taxon>dalbergioids sensu lato</taxon>
        <taxon>Dalbergieae</taxon>
        <taxon>Pterocarpus clade</taxon>
        <taxon>Stylosanthes</taxon>
    </lineage>
</organism>
<gene>
    <name evidence="1" type="ORF">PIB30_077052</name>
</gene>
<dbReference type="Proteomes" id="UP001341840">
    <property type="component" value="Unassembled WGS sequence"/>
</dbReference>
<evidence type="ECO:0000313" key="1">
    <source>
        <dbReference type="EMBL" id="MED6199557.1"/>
    </source>
</evidence>
<comment type="caution">
    <text evidence="1">The sequence shown here is derived from an EMBL/GenBank/DDBJ whole genome shotgun (WGS) entry which is preliminary data.</text>
</comment>
<protein>
    <submittedName>
        <fullName evidence="1">Uncharacterized protein</fullName>
    </submittedName>
</protein>